<feature type="transmembrane region" description="Helical" evidence="7">
    <location>
        <begin position="131"/>
        <end position="149"/>
    </location>
</feature>
<dbReference type="Pfam" id="PF05078">
    <property type="entry name" value="DUF679"/>
    <property type="match status" value="1"/>
</dbReference>
<feature type="compositionally biased region" description="Basic and acidic residues" evidence="6">
    <location>
        <begin position="270"/>
        <end position="299"/>
    </location>
</feature>
<dbReference type="InterPro" id="IPR007770">
    <property type="entry name" value="DMP"/>
</dbReference>
<evidence type="ECO:0000256" key="7">
    <source>
        <dbReference type="SAM" id="Phobius"/>
    </source>
</evidence>
<feature type="transmembrane region" description="Helical" evidence="7">
    <location>
        <begin position="239"/>
        <end position="258"/>
    </location>
</feature>
<protein>
    <submittedName>
        <fullName evidence="8">Uncharacterized protein</fullName>
    </submittedName>
</protein>
<dbReference type="GO" id="GO:0010256">
    <property type="term" value="P:endomembrane system organization"/>
    <property type="evidence" value="ECO:0007669"/>
    <property type="project" value="TreeGrafter"/>
</dbReference>
<evidence type="ECO:0000256" key="6">
    <source>
        <dbReference type="SAM" id="MobiDB-lite"/>
    </source>
</evidence>
<dbReference type="STRING" id="4540.A0A3L6RYS8"/>
<dbReference type="EMBL" id="PQIB02000006">
    <property type="protein sequence ID" value="RLN12157.1"/>
    <property type="molecule type" value="Genomic_DNA"/>
</dbReference>
<proteinExistence type="inferred from homology"/>
<feature type="compositionally biased region" description="Low complexity" evidence="6">
    <location>
        <begin position="57"/>
        <end position="71"/>
    </location>
</feature>
<keyword evidence="9" id="KW-1185">Reference proteome</keyword>
<dbReference type="Proteomes" id="UP000275267">
    <property type="component" value="Unassembled WGS sequence"/>
</dbReference>
<dbReference type="PANTHER" id="PTHR31621:SF67">
    <property type="entry name" value="OS01G0389200 PROTEIN"/>
    <property type="match status" value="1"/>
</dbReference>
<sequence length="309" mass="32976">MPTNATVSPAGPGENPQETSNNARAANATSSDPTPPTDSEGTGGKVNSKPPTKTDDPNNAPAAAASSNIAPRLGMLPDRDQRDNKGNLAAEKVLSVSANLAKLLPSGAVLVFQTLSASFTNQGSCNTANKWLSALLVGFLTAACIFLTFTDSIIHDNRIYYGVALPGRLKVFALSRAEERRLLRVLKKDLVERRLKTLDWVHAFFTAIVFLSIAMGDVGLQKCFFPDLDSPNMRNVKELLRNAPLGLALLSSFVFMIFPTTRHGVGFDNGSRHPVDEQQSKDGAKAADKSSSKPGDIEKGQAPADSNKA</sequence>
<evidence type="ECO:0000256" key="5">
    <source>
        <dbReference type="ARBA" id="ARBA00023136"/>
    </source>
</evidence>
<keyword evidence="3 7" id="KW-0812">Transmembrane</keyword>
<feature type="transmembrane region" description="Helical" evidence="7">
    <location>
        <begin position="200"/>
        <end position="219"/>
    </location>
</feature>
<evidence type="ECO:0000256" key="1">
    <source>
        <dbReference type="ARBA" id="ARBA00004141"/>
    </source>
</evidence>
<feature type="compositionally biased region" description="Low complexity" evidence="6">
    <location>
        <begin position="19"/>
        <end position="31"/>
    </location>
</feature>
<dbReference type="AlphaFoldDB" id="A0A3L6RYS8"/>
<reference evidence="9" key="1">
    <citation type="journal article" date="2019" name="Nat. Commun.">
        <title>The genome of broomcorn millet.</title>
        <authorList>
            <person name="Zou C."/>
            <person name="Miki D."/>
            <person name="Li D."/>
            <person name="Tang Q."/>
            <person name="Xiao L."/>
            <person name="Rajput S."/>
            <person name="Deng P."/>
            <person name="Jia W."/>
            <person name="Huang R."/>
            <person name="Zhang M."/>
            <person name="Sun Y."/>
            <person name="Hu J."/>
            <person name="Fu X."/>
            <person name="Schnable P.S."/>
            <person name="Li F."/>
            <person name="Zhang H."/>
            <person name="Feng B."/>
            <person name="Zhu X."/>
            <person name="Liu R."/>
            <person name="Schnable J.C."/>
            <person name="Zhu J.-K."/>
            <person name="Zhang H."/>
        </authorList>
    </citation>
    <scope>NUCLEOTIDE SEQUENCE [LARGE SCALE GENOMIC DNA]</scope>
</reference>
<dbReference type="GO" id="GO:0005737">
    <property type="term" value="C:cytoplasm"/>
    <property type="evidence" value="ECO:0007669"/>
    <property type="project" value="UniProtKB-ARBA"/>
</dbReference>
<comment type="caution">
    <text evidence="8">The sequence shown here is derived from an EMBL/GenBank/DDBJ whole genome shotgun (WGS) entry which is preliminary data.</text>
</comment>
<evidence type="ECO:0000256" key="2">
    <source>
        <dbReference type="ARBA" id="ARBA00008707"/>
    </source>
</evidence>
<comment type="subcellular location">
    <subcellularLocation>
        <location evidence="1">Membrane</location>
        <topology evidence="1">Multi-pass membrane protein</topology>
    </subcellularLocation>
</comment>
<evidence type="ECO:0000256" key="4">
    <source>
        <dbReference type="ARBA" id="ARBA00022989"/>
    </source>
</evidence>
<dbReference type="OrthoDB" id="688117at2759"/>
<accession>A0A3L6RYS8</accession>
<keyword evidence="4 7" id="KW-1133">Transmembrane helix</keyword>
<feature type="region of interest" description="Disordered" evidence="6">
    <location>
        <begin position="1"/>
        <end position="83"/>
    </location>
</feature>
<gene>
    <name evidence="8" type="ORF">C2845_PM09G10780</name>
</gene>
<comment type="similarity">
    <text evidence="2">Belongs to the plant DMP1 protein family.</text>
</comment>
<organism evidence="8 9">
    <name type="scientific">Panicum miliaceum</name>
    <name type="common">Proso millet</name>
    <name type="synonym">Broomcorn millet</name>
    <dbReference type="NCBI Taxonomy" id="4540"/>
    <lineage>
        <taxon>Eukaryota</taxon>
        <taxon>Viridiplantae</taxon>
        <taxon>Streptophyta</taxon>
        <taxon>Embryophyta</taxon>
        <taxon>Tracheophyta</taxon>
        <taxon>Spermatophyta</taxon>
        <taxon>Magnoliopsida</taxon>
        <taxon>Liliopsida</taxon>
        <taxon>Poales</taxon>
        <taxon>Poaceae</taxon>
        <taxon>PACMAD clade</taxon>
        <taxon>Panicoideae</taxon>
        <taxon>Panicodae</taxon>
        <taxon>Paniceae</taxon>
        <taxon>Panicinae</taxon>
        <taxon>Panicum</taxon>
        <taxon>Panicum sect. Panicum</taxon>
    </lineage>
</organism>
<keyword evidence="5 7" id="KW-0472">Membrane</keyword>
<feature type="region of interest" description="Disordered" evidence="6">
    <location>
        <begin position="268"/>
        <end position="309"/>
    </location>
</feature>
<dbReference type="GO" id="GO:0016020">
    <property type="term" value="C:membrane"/>
    <property type="evidence" value="ECO:0007669"/>
    <property type="project" value="UniProtKB-SubCell"/>
</dbReference>
<evidence type="ECO:0000313" key="9">
    <source>
        <dbReference type="Proteomes" id="UP000275267"/>
    </source>
</evidence>
<evidence type="ECO:0000256" key="3">
    <source>
        <dbReference type="ARBA" id="ARBA00022692"/>
    </source>
</evidence>
<dbReference type="PANTHER" id="PTHR31621">
    <property type="entry name" value="PROTEIN DMP3"/>
    <property type="match status" value="1"/>
</dbReference>
<name>A0A3L6RYS8_PANMI</name>
<evidence type="ECO:0000313" key="8">
    <source>
        <dbReference type="EMBL" id="RLN12157.1"/>
    </source>
</evidence>